<dbReference type="STRING" id="188477.A0A433TYX1"/>
<keyword evidence="2" id="KW-0472">Membrane</keyword>
<feature type="transmembrane region" description="Helical" evidence="2">
    <location>
        <begin position="67"/>
        <end position="87"/>
    </location>
</feature>
<keyword evidence="2" id="KW-1133">Transmembrane helix</keyword>
<keyword evidence="2" id="KW-0812">Transmembrane</keyword>
<comment type="subcellular location">
    <subcellularLocation>
        <location evidence="1">Membrane</location>
        <topology evidence="1">Multi-pass membrane protein</topology>
    </subcellularLocation>
</comment>
<feature type="non-terminal residue" evidence="4">
    <location>
        <position position="125"/>
    </location>
</feature>
<protein>
    <recommendedName>
        <fullName evidence="3">ABC transporter TMD0 domain-containing protein</fullName>
    </recommendedName>
</protein>
<dbReference type="Pfam" id="PF24357">
    <property type="entry name" value="TMD0_ABC"/>
    <property type="match status" value="1"/>
</dbReference>
<evidence type="ECO:0000259" key="3">
    <source>
        <dbReference type="Pfam" id="PF24357"/>
    </source>
</evidence>
<evidence type="ECO:0000313" key="4">
    <source>
        <dbReference type="EMBL" id="RUS86779.1"/>
    </source>
</evidence>
<dbReference type="EMBL" id="RQTK01000128">
    <property type="protein sequence ID" value="RUS86779.1"/>
    <property type="molecule type" value="Genomic_DNA"/>
</dbReference>
<comment type="caution">
    <text evidence="4">The sequence shown here is derived from an EMBL/GenBank/DDBJ whole genome shotgun (WGS) entry which is preliminary data.</text>
</comment>
<dbReference type="Proteomes" id="UP000271974">
    <property type="component" value="Unassembled WGS sequence"/>
</dbReference>
<evidence type="ECO:0000313" key="5">
    <source>
        <dbReference type="Proteomes" id="UP000271974"/>
    </source>
</evidence>
<evidence type="ECO:0000256" key="1">
    <source>
        <dbReference type="ARBA" id="ARBA00004141"/>
    </source>
</evidence>
<dbReference type="AlphaFoldDB" id="A0A433TYX1"/>
<keyword evidence="5" id="KW-1185">Reference proteome</keyword>
<dbReference type="OrthoDB" id="6158786at2759"/>
<dbReference type="InterPro" id="IPR056227">
    <property type="entry name" value="TMD0_ABC"/>
</dbReference>
<sequence length="125" mass="13276">MENRFCGNSSFWDAQLTLNSSWPQFTECFQSTALTFAPAGYLLVASALYIPYLLTRDVSGPMPNTPLALAKTAVSLVLTLATIGQVIKDATYPVGGVTLGEAANDLVVSHSLAYLVARVIGAVSY</sequence>
<evidence type="ECO:0000256" key="2">
    <source>
        <dbReference type="SAM" id="Phobius"/>
    </source>
</evidence>
<name>A0A433TYX1_ELYCH</name>
<accession>A0A433TYX1</accession>
<feature type="domain" description="ABC transporter TMD0" evidence="3">
    <location>
        <begin position="4"/>
        <end position="92"/>
    </location>
</feature>
<reference evidence="4 5" key="1">
    <citation type="submission" date="2019-01" db="EMBL/GenBank/DDBJ databases">
        <title>A draft genome assembly of the solar-powered sea slug Elysia chlorotica.</title>
        <authorList>
            <person name="Cai H."/>
            <person name="Li Q."/>
            <person name="Fang X."/>
            <person name="Li J."/>
            <person name="Curtis N.E."/>
            <person name="Altenburger A."/>
            <person name="Shibata T."/>
            <person name="Feng M."/>
            <person name="Maeda T."/>
            <person name="Schwartz J.A."/>
            <person name="Shigenobu S."/>
            <person name="Lundholm N."/>
            <person name="Nishiyama T."/>
            <person name="Yang H."/>
            <person name="Hasebe M."/>
            <person name="Li S."/>
            <person name="Pierce S.K."/>
            <person name="Wang J."/>
        </authorList>
    </citation>
    <scope>NUCLEOTIDE SEQUENCE [LARGE SCALE GENOMIC DNA]</scope>
    <source>
        <strain evidence="4">EC2010</strain>
        <tissue evidence="4">Whole organism of an adult</tissue>
    </source>
</reference>
<dbReference type="GO" id="GO:0016020">
    <property type="term" value="C:membrane"/>
    <property type="evidence" value="ECO:0007669"/>
    <property type="project" value="UniProtKB-SubCell"/>
</dbReference>
<gene>
    <name evidence="4" type="ORF">EGW08_005439</name>
</gene>
<organism evidence="4 5">
    <name type="scientific">Elysia chlorotica</name>
    <name type="common">Eastern emerald elysia</name>
    <name type="synonym">Sea slug</name>
    <dbReference type="NCBI Taxonomy" id="188477"/>
    <lineage>
        <taxon>Eukaryota</taxon>
        <taxon>Metazoa</taxon>
        <taxon>Spiralia</taxon>
        <taxon>Lophotrochozoa</taxon>
        <taxon>Mollusca</taxon>
        <taxon>Gastropoda</taxon>
        <taxon>Heterobranchia</taxon>
        <taxon>Euthyneura</taxon>
        <taxon>Panpulmonata</taxon>
        <taxon>Sacoglossa</taxon>
        <taxon>Placobranchoidea</taxon>
        <taxon>Plakobranchidae</taxon>
        <taxon>Elysia</taxon>
    </lineage>
</organism>
<proteinExistence type="predicted"/>
<feature type="transmembrane region" description="Helical" evidence="2">
    <location>
        <begin position="33"/>
        <end position="55"/>
    </location>
</feature>